<dbReference type="RefSeq" id="XP_017987838.1">
    <property type="nucleotide sequence ID" value="XM_018132349.1"/>
</dbReference>
<evidence type="ECO:0000313" key="2">
    <source>
        <dbReference type="Proteomes" id="UP000243052"/>
    </source>
</evidence>
<dbReference type="OrthoDB" id="4060195at2759"/>
<reference evidence="1 2" key="1">
    <citation type="submission" date="2016-01" db="EMBL/GenBank/DDBJ databases">
        <title>Genome sequence of the yeast Holleya sinecauda.</title>
        <authorList>
            <person name="Dietrich F.S."/>
        </authorList>
    </citation>
    <scope>NUCLEOTIDE SEQUENCE [LARGE SCALE GENOMIC DNA]</scope>
    <source>
        <strain evidence="1 2">ATCC 58844</strain>
    </source>
</reference>
<dbReference type="Proteomes" id="UP000243052">
    <property type="component" value="Chromosome iv"/>
</dbReference>
<gene>
    <name evidence="1" type="ORF">AW171_hschr42760</name>
</gene>
<dbReference type="AlphaFoldDB" id="A0A0X8HSS4"/>
<evidence type="ECO:0000313" key="1">
    <source>
        <dbReference type="EMBL" id="AMD20842.1"/>
    </source>
</evidence>
<accession>A0A0X8HSS4</accession>
<sequence>MEEWRIEEEVIIAINHSCVDGEDQVSLQPRAFLLLGDREKALLQNPVPIDFNAQSHTGKLDWDVDLVRERVRLLQVMHSLQQPLVLLVVDKELYDYTDLVEEISVHWPPECVLSYQLDKCVLQCWDTALYREIGHVVVEQSLSGYLPNNGIKTNGVDEPLHFQEQSQLVKKLIQKIDHIINHLQNATSSELLDEILRQCWLLVCRLRLPPTEDIERDILTLDIQWQLIQTLTTQVETALNFA</sequence>
<name>A0A0X8HSS4_9SACH</name>
<keyword evidence="2" id="KW-1185">Reference proteome</keyword>
<organism evidence="1 2">
    <name type="scientific">Eremothecium sinecaudum</name>
    <dbReference type="NCBI Taxonomy" id="45286"/>
    <lineage>
        <taxon>Eukaryota</taxon>
        <taxon>Fungi</taxon>
        <taxon>Dikarya</taxon>
        <taxon>Ascomycota</taxon>
        <taxon>Saccharomycotina</taxon>
        <taxon>Saccharomycetes</taxon>
        <taxon>Saccharomycetales</taxon>
        <taxon>Saccharomycetaceae</taxon>
        <taxon>Eremothecium</taxon>
    </lineage>
</organism>
<dbReference type="GeneID" id="28724107"/>
<dbReference type="EMBL" id="CP014244">
    <property type="protein sequence ID" value="AMD20842.1"/>
    <property type="molecule type" value="Genomic_DNA"/>
</dbReference>
<proteinExistence type="predicted"/>
<protein>
    <submittedName>
        <fullName evidence="1">HDR100Wp</fullName>
    </submittedName>
</protein>